<dbReference type="AlphaFoldDB" id="A0A0F9J6A8"/>
<organism evidence="1">
    <name type="scientific">marine sediment metagenome</name>
    <dbReference type="NCBI Taxonomy" id="412755"/>
    <lineage>
        <taxon>unclassified sequences</taxon>
        <taxon>metagenomes</taxon>
        <taxon>ecological metagenomes</taxon>
    </lineage>
</organism>
<sequence length="129" mass="13529">MAELNENAITRLATITGIDATTVAVTTLFTVPTGKTMIPMHVVIRVTAFTSGGKGVQAVASFGGNSATFDDFLNTQTYTVAAANTFQKDEPDTAELVTQAAADVFSIIIETASDATVEVWAVDLFGHLV</sequence>
<reference evidence="1" key="1">
    <citation type="journal article" date="2015" name="Nature">
        <title>Complex archaea that bridge the gap between prokaryotes and eukaryotes.</title>
        <authorList>
            <person name="Spang A."/>
            <person name="Saw J.H."/>
            <person name="Jorgensen S.L."/>
            <person name="Zaremba-Niedzwiedzka K."/>
            <person name="Martijn J."/>
            <person name="Lind A.E."/>
            <person name="van Eijk R."/>
            <person name="Schleper C."/>
            <person name="Guy L."/>
            <person name="Ettema T.J."/>
        </authorList>
    </citation>
    <scope>NUCLEOTIDE SEQUENCE</scope>
</reference>
<protein>
    <submittedName>
        <fullName evidence="1">Uncharacterized protein</fullName>
    </submittedName>
</protein>
<dbReference type="EMBL" id="LAZR01012230">
    <property type="protein sequence ID" value="KKM27934.1"/>
    <property type="molecule type" value="Genomic_DNA"/>
</dbReference>
<accession>A0A0F9J6A8</accession>
<evidence type="ECO:0000313" key="1">
    <source>
        <dbReference type="EMBL" id="KKM27934.1"/>
    </source>
</evidence>
<proteinExistence type="predicted"/>
<gene>
    <name evidence="1" type="ORF">LCGC14_1569760</name>
</gene>
<comment type="caution">
    <text evidence="1">The sequence shown here is derived from an EMBL/GenBank/DDBJ whole genome shotgun (WGS) entry which is preliminary data.</text>
</comment>
<name>A0A0F9J6A8_9ZZZZ</name>